<protein>
    <submittedName>
        <fullName evidence="1">Uncharacterized protein</fullName>
    </submittedName>
</protein>
<comment type="caution">
    <text evidence="1">The sequence shown here is derived from an EMBL/GenBank/DDBJ whole genome shotgun (WGS) entry which is preliminary data.</text>
</comment>
<dbReference type="AlphaFoldDB" id="A0AAE0CVX8"/>
<accession>A0AAE0CVX8</accession>
<evidence type="ECO:0000313" key="1">
    <source>
        <dbReference type="EMBL" id="KAK2665455.1"/>
    </source>
</evidence>
<evidence type="ECO:0000313" key="2">
    <source>
        <dbReference type="Proteomes" id="UP001280121"/>
    </source>
</evidence>
<dbReference type="EMBL" id="JANJYI010000001">
    <property type="protein sequence ID" value="KAK2665455.1"/>
    <property type="molecule type" value="Genomic_DNA"/>
</dbReference>
<reference evidence="1" key="1">
    <citation type="journal article" date="2023" name="Plant J.">
        <title>Genome sequences and population genomics provide insights into the demographic history, inbreeding, and mutation load of two 'living fossil' tree species of Dipteronia.</title>
        <authorList>
            <person name="Feng Y."/>
            <person name="Comes H.P."/>
            <person name="Chen J."/>
            <person name="Zhu S."/>
            <person name="Lu R."/>
            <person name="Zhang X."/>
            <person name="Li P."/>
            <person name="Qiu J."/>
            <person name="Olsen K.M."/>
            <person name="Qiu Y."/>
        </authorList>
    </citation>
    <scope>NUCLEOTIDE SEQUENCE</scope>
    <source>
        <strain evidence="1">KIB01</strain>
    </source>
</reference>
<name>A0AAE0CVX8_9ROSI</name>
<gene>
    <name evidence="1" type="ORF">Ddye_004029</name>
</gene>
<sequence length="132" mass="14668">MNVVGPDFRTHEFAEKFIAINSCARACYEESGWKFLSFLLACVVLPVDSDKGSGFRHIISRSLALLAFFFTPLDAADSVTALQVAVDLMESARVCHVVLDLSLAGIAKDQKSTFFFLFTFDLLFYLSLKAKI</sequence>
<proteinExistence type="predicted"/>
<organism evidence="1 2">
    <name type="scientific">Dipteronia dyeriana</name>
    <dbReference type="NCBI Taxonomy" id="168575"/>
    <lineage>
        <taxon>Eukaryota</taxon>
        <taxon>Viridiplantae</taxon>
        <taxon>Streptophyta</taxon>
        <taxon>Embryophyta</taxon>
        <taxon>Tracheophyta</taxon>
        <taxon>Spermatophyta</taxon>
        <taxon>Magnoliopsida</taxon>
        <taxon>eudicotyledons</taxon>
        <taxon>Gunneridae</taxon>
        <taxon>Pentapetalae</taxon>
        <taxon>rosids</taxon>
        <taxon>malvids</taxon>
        <taxon>Sapindales</taxon>
        <taxon>Sapindaceae</taxon>
        <taxon>Hippocastanoideae</taxon>
        <taxon>Acereae</taxon>
        <taxon>Dipteronia</taxon>
    </lineage>
</organism>
<dbReference type="Proteomes" id="UP001280121">
    <property type="component" value="Unassembled WGS sequence"/>
</dbReference>
<keyword evidence="2" id="KW-1185">Reference proteome</keyword>